<sequence length="170" mass="19242">MAKKSTKESRDVPVSAGKSAPEASRAMSPFREFDRMLDSFFDRGWMPSMRGEHPLWERFAAFEKGMPKVDVIDRDAEVVVRAEAPGFEREELDVSVTDGAVTIKGEHREESKEEEGDYFHSEISQGSFTRTVALPCEIDADKAEASFKNGMLELTLPKLKRANRRKLEVK</sequence>
<reference evidence="7" key="1">
    <citation type="submission" date="2016-11" db="EMBL/GenBank/DDBJ databases">
        <title>Halolamina sediminis sp. nov., an extremely halophilic archaeon isolated from solar salt.</title>
        <authorList>
            <person name="Koh H.-W."/>
            <person name="Rani S."/>
            <person name="Park S.-J."/>
        </authorList>
    </citation>
    <scope>NUCLEOTIDE SEQUENCE [LARGE SCALE GENOMIC DNA]</scope>
    <source>
        <strain evidence="7">Hb3</strain>
    </source>
</reference>
<evidence type="ECO:0000313" key="7">
    <source>
        <dbReference type="Proteomes" id="UP000181985"/>
    </source>
</evidence>
<feature type="compositionally biased region" description="Basic and acidic residues" evidence="4">
    <location>
        <begin position="1"/>
        <end position="11"/>
    </location>
</feature>
<dbReference type="PANTHER" id="PTHR46733:SF4">
    <property type="entry name" value="HEAT SHOCK PROTEIN 21, CHLOROPLASTIC"/>
    <property type="match status" value="1"/>
</dbReference>
<dbReference type="AlphaFoldDB" id="A0A1J0VD25"/>
<organism evidence="6 7">
    <name type="scientific">Halomonas aestuarii</name>
    <dbReference type="NCBI Taxonomy" id="1897729"/>
    <lineage>
        <taxon>Bacteria</taxon>
        <taxon>Pseudomonadati</taxon>
        <taxon>Pseudomonadota</taxon>
        <taxon>Gammaproteobacteria</taxon>
        <taxon>Oceanospirillales</taxon>
        <taxon>Halomonadaceae</taxon>
        <taxon>Halomonas</taxon>
    </lineage>
</organism>
<dbReference type="OrthoDB" id="9792695at2"/>
<dbReference type="CDD" id="cd06464">
    <property type="entry name" value="ACD_sHsps-like"/>
    <property type="match status" value="1"/>
</dbReference>
<dbReference type="EMBL" id="CP018139">
    <property type="protein sequence ID" value="APE29937.1"/>
    <property type="molecule type" value="Genomic_DNA"/>
</dbReference>
<dbReference type="Gene3D" id="2.60.40.790">
    <property type="match status" value="1"/>
</dbReference>
<evidence type="ECO:0000256" key="2">
    <source>
        <dbReference type="PROSITE-ProRule" id="PRU00285"/>
    </source>
</evidence>
<comment type="similarity">
    <text evidence="2 3">Belongs to the small heat shock protein (HSP20) family.</text>
</comment>
<feature type="region of interest" description="Disordered" evidence="4">
    <location>
        <begin position="1"/>
        <end position="27"/>
    </location>
</feature>
<dbReference type="PROSITE" id="PS01031">
    <property type="entry name" value="SHSP"/>
    <property type="match status" value="1"/>
</dbReference>
<protein>
    <submittedName>
        <fullName evidence="6">Heat-shock protein Hsp20</fullName>
    </submittedName>
</protein>
<proteinExistence type="inferred from homology"/>
<evidence type="ECO:0000256" key="1">
    <source>
        <dbReference type="ARBA" id="ARBA00023016"/>
    </source>
</evidence>
<dbReference type="Proteomes" id="UP000181985">
    <property type="component" value="Chromosome"/>
</dbReference>
<dbReference type="GO" id="GO:0009408">
    <property type="term" value="P:response to heat"/>
    <property type="evidence" value="ECO:0007669"/>
    <property type="project" value="InterPro"/>
</dbReference>
<dbReference type="InterPro" id="IPR002068">
    <property type="entry name" value="A-crystallin/Hsp20_dom"/>
</dbReference>
<dbReference type="SUPFAM" id="SSF49764">
    <property type="entry name" value="HSP20-like chaperones"/>
    <property type="match status" value="1"/>
</dbReference>
<dbReference type="RefSeq" id="WP_071941924.1">
    <property type="nucleotide sequence ID" value="NZ_CP018139.1"/>
</dbReference>
<gene>
    <name evidence="6" type="ORF">BOX17_02545</name>
</gene>
<evidence type="ECO:0000313" key="6">
    <source>
        <dbReference type="EMBL" id="APE29937.1"/>
    </source>
</evidence>
<dbReference type="Pfam" id="PF00011">
    <property type="entry name" value="HSP20"/>
    <property type="match status" value="1"/>
</dbReference>
<keyword evidence="1" id="KW-0346">Stress response</keyword>
<feature type="domain" description="SHSP" evidence="5">
    <location>
        <begin position="60"/>
        <end position="170"/>
    </location>
</feature>
<dbReference type="InterPro" id="IPR008978">
    <property type="entry name" value="HSP20-like_chaperone"/>
</dbReference>
<keyword evidence="7" id="KW-1185">Reference proteome</keyword>
<dbReference type="PANTHER" id="PTHR46733">
    <property type="entry name" value="26.5 KDA HEAT SHOCK PROTEIN, MITOCHONDRIAL"/>
    <property type="match status" value="1"/>
</dbReference>
<accession>A0A1J0VD25</accession>
<dbReference type="KEGG" id="hsi:BOX17_02545"/>
<name>A0A1J0VD25_9GAMM</name>
<evidence type="ECO:0000256" key="3">
    <source>
        <dbReference type="RuleBase" id="RU003616"/>
    </source>
</evidence>
<dbReference type="InterPro" id="IPR044587">
    <property type="entry name" value="HSP21-like"/>
</dbReference>
<evidence type="ECO:0000256" key="4">
    <source>
        <dbReference type="SAM" id="MobiDB-lite"/>
    </source>
</evidence>
<evidence type="ECO:0000259" key="5">
    <source>
        <dbReference type="PROSITE" id="PS01031"/>
    </source>
</evidence>